<gene>
    <name evidence="2" type="ORF">PCKR_046</name>
</gene>
<dbReference type="Gene3D" id="2.40.128.20">
    <property type="match status" value="1"/>
</dbReference>
<evidence type="ECO:0000256" key="1">
    <source>
        <dbReference type="ARBA" id="ARBA00023239"/>
    </source>
</evidence>
<dbReference type="EMBL" id="KX897545">
    <property type="protein sequence ID" value="APP87851.1"/>
    <property type="molecule type" value="Genomic_DNA"/>
</dbReference>
<accession>A0A1L5YAX6</accession>
<dbReference type="Pfam" id="PF09367">
    <property type="entry name" value="CpeS"/>
    <property type="match status" value="1"/>
</dbReference>
<organism evidence="2">
    <name type="scientific">Paulinella micropora</name>
    <dbReference type="NCBI Taxonomy" id="1928728"/>
    <lineage>
        <taxon>Eukaryota</taxon>
        <taxon>Sar</taxon>
        <taxon>Rhizaria</taxon>
        <taxon>Cercozoa</taxon>
        <taxon>Imbricatea</taxon>
        <taxon>Silicofilosea</taxon>
        <taxon>Euglyphida</taxon>
        <taxon>Paulinellidae</taxon>
        <taxon>Paulinella</taxon>
    </lineage>
</organism>
<keyword evidence="2" id="KW-0934">Plastid</keyword>
<protein>
    <submittedName>
        <fullName evidence="2">Uncharacterized protein</fullName>
    </submittedName>
</protein>
<geneLocation type="plastid" evidence="2"/>
<keyword evidence="1" id="KW-0456">Lyase</keyword>
<sequence length="131" mass="15194">MALCSSFELSKSENNWHSSEKSMITIELSSLEGKFKQVVINTTSNTATTRYFSLDGHFTSEDSSFGQWSFRTDGSLELTWRNLLREEEEHERIWFTKPNLRLCSKITLNPDSTLLEAKFHSEIRRLNQGII</sequence>
<name>A0A1L5YAX6_9EUKA</name>
<dbReference type="GO" id="GO:0016829">
    <property type="term" value="F:lyase activity"/>
    <property type="evidence" value="ECO:0007669"/>
    <property type="project" value="UniProtKB-KW"/>
</dbReference>
<dbReference type="InterPro" id="IPR012674">
    <property type="entry name" value="Calycin"/>
</dbReference>
<evidence type="ECO:0000313" key="2">
    <source>
        <dbReference type="EMBL" id="APP87851.1"/>
    </source>
</evidence>
<reference evidence="2" key="1">
    <citation type="journal article" date="2017" name="Protist">
        <title>Diversity of the Photosynthetic Paulinella Species, with the Description of Paulinella micropora sp. nov. and the Chromatophore Genome Sequence for strain KR01.</title>
        <authorList>
            <person name="Lhee D."/>
            <person name="Yang E.C."/>
            <person name="Kim J.I."/>
            <person name="Nakayama T."/>
            <person name="Zuccarello G."/>
            <person name="Andersen R.A."/>
            <person name="Yoon H.S."/>
        </authorList>
    </citation>
    <scope>NUCLEOTIDE SEQUENCE</scope>
    <source>
        <strain evidence="2">KR01</strain>
    </source>
</reference>
<dbReference type="AlphaFoldDB" id="A0A1L5YAX6"/>
<dbReference type="InterPro" id="IPR018536">
    <property type="entry name" value="CpcS/CpeS"/>
</dbReference>
<proteinExistence type="predicted"/>